<feature type="non-terminal residue" evidence="1">
    <location>
        <position position="1"/>
    </location>
</feature>
<dbReference type="EMBL" id="JRES01000655">
    <property type="protein sequence ID" value="KNC29490.1"/>
    <property type="molecule type" value="Genomic_DNA"/>
</dbReference>
<dbReference type="Proteomes" id="UP000037069">
    <property type="component" value="Unassembled WGS sequence"/>
</dbReference>
<dbReference type="InterPro" id="IPR013877">
    <property type="entry name" value="YAP-bd/ALF4/Glomulin"/>
</dbReference>
<name>A0A0L0CB93_LUCCU</name>
<protein>
    <recommendedName>
        <fullName evidence="3">Glomulin</fullName>
    </recommendedName>
</protein>
<organism evidence="1 2">
    <name type="scientific">Lucilia cuprina</name>
    <name type="common">Green bottle fly</name>
    <name type="synonym">Australian sheep blowfly</name>
    <dbReference type="NCBI Taxonomy" id="7375"/>
    <lineage>
        <taxon>Eukaryota</taxon>
        <taxon>Metazoa</taxon>
        <taxon>Ecdysozoa</taxon>
        <taxon>Arthropoda</taxon>
        <taxon>Hexapoda</taxon>
        <taxon>Insecta</taxon>
        <taxon>Pterygota</taxon>
        <taxon>Neoptera</taxon>
        <taxon>Endopterygota</taxon>
        <taxon>Diptera</taxon>
        <taxon>Brachycera</taxon>
        <taxon>Muscomorpha</taxon>
        <taxon>Oestroidea</taxon>
        <taxon>Calliphoridae</taxon>
        <taxon>Luciliinae</taxon>
        <taxon>Lucilia</taxon>
    </lineage>
</organism>
<proteinExistence type="predicted"/>
<dbReference type="OrthoDB" id="619536at2759"/>
<dbReference type="Pfam" id="PF08568">
    <property type="entry name" value="Kinetochor_Ybp2"/>
    <property type="match status" value="1"/>
</dbReference>
<dbReference type="OMA" id="LAMYYHA"/>
<keyword evidence="2" id="KW-1185">Reference proteome</keyword>
<accession>A0A0L0CB93</accession>
<dbReference type="AlphaFoldDB" id="A0A0L0CB93"/>
<dbReference type="GO" id="GO:0055105">
    <property type="term" value="F:ubiquitin-protein transferase inhibitor activity"/>
    <property type="evidence" value="ECO:0007669"/>
    <property type="project" value="TreeGrafter"/>
</dbReference>
<gene>
    <name evidence="1" type="ORF">FF38_11523</name>
</gene>
<dbReference type="PANTHER" id="PTHR15430">
    <property type="entry name" value="GLOMULIN"/>
    <property type="match status" value="1"/>
</dbReference>
<reference evidence="1 2" key="1">
    <citation type="journal article" date="2015" name="Nat. Commun.">
        <title>Lucilia cuprina genome unlocks parasitic fly biology to underpin future interventions.</title>
        <authorList>
            <person name="Anstead C.A."/>
            <person name="Korhonen P.K."/>
            <person name="Young N.D."/>
            <person name="Hall R.S."/>
            <person name="Jex A.R."/>
            <person name="Murali S.C."/>
            <person name="Hughes D.S."/>
            <person name="Lee S.F."/>
            <person name="Perry T."/>
            <person name="Stroehlein A.J."/>
            <person name="Ansell B.R."/>
            <person name="Breugelmans B."/>
            <person name="Hofmann A."/>
            <person name="Qu J."/>
            <person name="Dugan S."/>
            <person name="Lee S.L."/>
            <person name="Chao H."/>
            <person name="Dinh H."/>
            <person name="Han Y."/>
            <person name="Doddapaneni H.V."/>
            <person name="Worley K.C."/>
            <person name="Muzny D.M."/>
            <person name="Ioannidis P."/>
            <person name="Waterhouse R.M."/>
            <person name="Zdobnov E.M."/>
            <person name="James P.J."/>
            <person name="Bagnall N.H."/>
            <person name="Kotze A.C."/>
            <person name="Gibbs R.A."/>
            <person name="Richards S."/>
            <person name="Batterham P."/>
            <person name="Gasser R.B."/>
        </authorList>
    </citation>
    <scope>NUCLEOTIDE SEQUENCE [LARGE SCALE GENOMIC DNA]</scope>
    <source>
        <strain evidence="1 2">LS</strain>
        <tissue evidence="1">Full body</tissue>
    </source>
</reference>
<dbReference type="InterPro" id="IPR019516">
    <property type="entry name" value="Glomulin/ALF4"/>
</dbReference>
<sequence length="619" mass="71000">PAAADQGAEHLMALIKQLIKEQQYEGVALLFTSNKEAERNLQYLPKIAMDLYHDICLENLNDKVNQENAALYGCAEELLKIVATHAPAEDMLLELLELIEESKSEFVFTSSLRALQIVLLRQGDEKPRALEWSLNSIYNRLEDLPVPDYLKEGYDCKQQALLEQDDQIQSLLMHYITVGLFYDPLINAICSKPRDEKEIFRPVGITRRNVLCCFLIELLGKPLSLLDLTNDEERKTNTYSLQCAKSLTQAATNCITDPLFLLSFVESRARFKRREDEAKGVHEMSSCNIFLINEKLPLDCLAIYYYMVFVEGITTASIPLVYHPLYILETCLYLIYELLLQDEPALHEKALLLLQKLLENLKGQLIEVSSLDLEIHKSFCTTLCNIVGYSSHTQVRQLGLKVLRQYILSFEDEAKYLILKYLMKSVNHHGLAGYLATFYKDLVAEALKTSSPLPPSYCGNDFRYLFLNNICHLSRGVETDLLENSDKIVASLNTLRFIALKDVENRTGFWNFAKEIEDTYLNTLRKALDLSIAHFKAELHNVERGVERPYMDQLNLLDIDVQNDKQSKLDLQFDKEKQISILNQNLCTFDLMRSLLSRACECLENAPRAVKTKMEVKDM</sequence>
<dbReference type="GO" id="GO:0005737">
    <property type="term" value="C:cytoplasm"/>
    <property type="evidence" value="ECO:0007669"/>
    <property type="project" value="TreeGrafter"/>
</dbReference>
<evidence type="ECO:0000313" key="2">
    <source>
        <dbReference type="Proteomes" id="UP000037069"/>
    </source>
</evidence>
<evidence type="ECO:0000313" key="1">
    <source>
        <dbReference type="EMBL" id="KNC29490.1"/>
    </source>
</evidence>
<comment type="caution">
    <text evidence="1">The sequence shown here is derived from an EMBL/GenBank/DDBJ whole genome shotgun (WGS) entry which is preliminary data.</text>
</comment>
<dbReference type="PANTHER" id="PTHR15430:SF1">
    <property type="entry name" value="GLOMULIN"/>
    <property type="match status" value="1"/>
</dbReference>
<dbReference type="STRING" id="7375.A0A0L0CB93"/>
<dbReference type="InterPro" id="IPR016024">
    <property type="entry name" value="ARM-type_fold"/>
</dbReference>
<dbReference type="SUPFAM" id="SSF48371">
    <property type="entry name" value="ARM repeat"/>
    <property type="match status" value="1"/>
</dbReference>
<evidence type="ECO:0008006" key="3">
    <source>
        <dbReference type="Google" id="ProtNLM"/>
    </source>
</evidence>